<evidence type="ECO:0000259" key="3">
    <source>
        <dbReference type="SMART" id="SM00014"/>
    </source>
</evidence>
<dbReference type="SUPFAM" id="SSF48317">
    <property type="entry name" value="Acid phosphatase/Vanadium-dependent haloperoxidase"/>
    <property type="match status" value="1"/>
</dbReference>
<dbReference type="Proteomes" id="UP000218069">
    <property type="component" value="Unassembled WGS sequence"/>
</dbReference>
<feature type="chain" id="PRO_5013054442" description="Acid phosphatase" evidence="2">
    <location>
        <begin position="22"/>
        <end position="240"/>
    </location>
</feature>
<dbReference type="InterPro" id="IPR001011">
    <property type="entry name" value="Acid_Pase_classA_bac"/>
</dbReference>
<evidence type="ECO:0000313" key="4">
    <source>
        <dbReference type="EMBL" id="SNX28713.1"/>
    </source>
</evidence>
<dbReference type="AlphaFoldDB" id="A0A240E0C8"/>
<dbReference type="PRINTS" id="PR00483">
    <property type="entry name" value="BACPHPHTASE"/>
</dbReference>
<dbReference type="GO" id="GO:0030288">
    <property type="term" value="C:outer membrane-bounded periplasmic space"/>
    <property type="evidence" value="ECO:0007669"/>
    <property type="project" value="InterPro"/>
</dbReference>
<dbReference type="CDD" id="cd03397">
    <property type="entry name" value="PAP2_acid_phosphatase"/>
    <property type="match status" value="1"/>
</dbReference>
<gene>
    <name evidence="4" type="ORF">SAMN06295945_1058</name>
</gene>
<dbReference type="PIRSF" id="PIRSF000897">
    <property type="entry name" value="Acid_Ptase_ClsA"/>
    <property type="match status" value="1"/>
</dbReference>
<feature type="signal peptide" evidence="2">
    <location>
        <begin position="1"/>
        <end position="21"/>
    </location>
</feature>
<reference evidence="5" key="1">
    <citation type="submission" date="2017-08" db="EMBL/GenBank/DDBJ databases">
        <authorList>
            <person name="Varghese N."/>
            <person name="Submissions S."/>
        </authorList>
    </citation>
    <scope>NUCLEOTIDE SEQUENCE [LARGE SCALE GENOMIC DNA]</scope>
    <source>
        <strain evidence="5">AP-Melu-1000-B4</strain>
    </source>
</reference>
<sequence>MKPLSQLLFVSLFLTLTSAYAFDTDTPTTKSLLIDSVHLIPPQILPPAPGSDSAKGKVELLHIKTLVGRASTNERELATKDASTKNVSFFADVIPGFEIEKLPKTKALFDQVRFTEDFEAKLFKDYFMRKRPFELDPSILPCEPPRKGDEYKSYPSGHATMGYSMGIILAHLIPEKSAVIMDRATLYAENRLICGVHHLSDINAGQVLGSIVATLLLQNADFQKMLQASKQELSGAGLTQ</sequence>
<comment type="catalytic activity">
    <reaction evidence="1">
        <text>a phosphate monoester + H2O = an alcohol + phosphate</text>
        <dbReference type="Rhea" id="RHEA:15017"/>
        <dbReference type="ChEBI" id="CHEBI:15377"/>
        <dbReference type="ChEBI" id="CHEBI:30879"/>
        <dbReference type="ChEBI" id="CHEBI:43474"/>
        <dbReference type="ChEBI" id="CHEBI:67140"/>
        <dbReference type="EC" id="3.1.3.2"/>
    </reaction>
</comment>
<dbReference type="GO" id="GO:0003993">
    <property type="term" value="F:acid phosphatase activity"/>
    <property type="evidence" value="ECO:0007669"/>
    <property type="project" value="UniProtKB-EC"/>
</dbReference>
<keyword evidence="2" id="KW-0732">Signal</keyword>
<comment type="similarity">
    <text evidence="1">Belongs to the class A bacterial acid phosphatase family.</text>
</comment>
<dbReference type="EC" id="3.1.3.2" evidence="1"/>
<evidence type="ECO:0000313" key="5">
    <source>
        <dbReference type="Proteomes" id="UP000218069"/>
    </source>
</evidence>
<evidence type="ECO:0000256" key="2">
    <source>
        <dbReference type="SAM" id="SignalP"/>
    </source>
</evidence>
<dbReference type="InterPro" id="IPR036938">
    <property type="entry name" value="PAP2/HPO_sf"/>
</dbReference>
<dbReference type="PANTHER" id="PTHR14969:SF60">
    <property type="entry name" value="NON-SPECIFIC ACID PHOSPHATASE"/>
    <property type="match status" value="1"/>
</dbReference>
<name>A0A240E0C8_9BURK</name>
<protein>
    <recommendedName>
        <fullName evidence="1">Acid phosphatase</fullName>
        <ecNumber evidence="1">3.1.3.2</ecNumber>
    </recommendedName>
</protein>
<evidence type="ECO:0000256" key="1">
    <source>
        <dbReference type="PIRNR" id="PIRNR000897"/>
    </source>
</evidence>
<accession>A0A240E0C8</accession>
<dbReference type="Pfam" id="PF01569">
    <property type="entry name" value="PAP2"/>
    <property type="match status" value="1"/>
</dbReference>
<dbReference type="PANTHER" id="PTHR14969">
    <property type="entry name" value="SPHINGOSINE-1-PHOSPHATE PHOSPHOHYDROLASE"/>
    <property type="match status" value="1"/>
</dbReference>
<keyword evidence="5" id="KW-1185">Reference proteome</keyword>
<dbReference type="SMART" id="SM00014">
    <property type="entry name" value="acidPPc"/>
    <property type="match status" value="1"/>
</dbReference>
<dbReference type="InterPro" id="IPR000326">
    <property type="entry name" value="PAP2/HPO"/>
</dbReference>
<organism evidence="4 5">
    <name type="scientific">Polynucleobacter meluiroseus</name>
    <dbReference type="NCBI Taxonomy" id="1938814"/>
    <lineage>
        <taxon>Bacteria</taxon>
        <taxon>Pseudomonadati</taxon>
        <taxon>Pseudomonadota</taxon>
        <taxon>Betaproteobacteria</taxon>
        <taxon>Burkholderiales</taxon>
        <taxon>Burkholderiaceae</taxon>
        <taxon>Polynucleobacter</taxon>
    </lineage>
</organism>
<keyword evidence="1" id="KW-0378">Hydrolase</keyword>
<feature type="domain" description="Phosphatidic acid phosphatase type 2/haloperoxidase" evidence="3">
    <location>
        <begin position="107"/>
        <end position="217"/>
    </location>
</feature>
<proteinExistence type="inferred from homology"/>
<dbReference type="Gene3D" id="1.20.144.10">
    <property type="entry name" value="Phosphatidic acid phosphatase type 2/haloperoxidase"/>
    <property type="match status" value="1"/>
</dbReference>
<dbReference type="EMBL" id="OANS01000002">
    <property type="protein sequence ID" value="SNX28713.1"/>
    <property type="molecule type" value="Genomic_DNA"/>
</dbReference>